<dbReference type="Gene3D" id="1.25.40.10">
    <property type="entry name" value="Tetratricopeptide repeat domain"/>
    <property type="match status" value="1"/>
</dbReference>
<dbReference type="SUPFAM" id="SSF48452">
    <property type="entry name" value="TPR-like"/>
    <property type="match status" value="1"/>
</dbReference>
<proteinExistence type="inferred from homology"/>
<sequence>MDNEGAGLKKIRAKLDYWLRNGQYYQAHQMYRTVYFRYIRQKRYLELLKLLHHGCERLLCERQWASGTDLGILYIDVLKHGNIKPNVYYFKIISNLFRMMEPSTAERETYVQKCLQWSSTGNNYKNGHPYFHRELARIYWDQKNFSLAKQHFMQTKDGESLALMLIELQIEHGYSYELDIFVAQIVLQCLCLQNKVAAIEVFSTYVNEHPQIQNGPPFILPLLNFIYFLLKSIETKKLSVFTFLCEQYKSCLSRDQSFSEYLEKIGQIYFGMKTANPNRRGFLGSFIQSIFSGLEEDDLDDK</sequence>
<protein>
    <submittedName>
        <fullName evidence="5">Uncharacterized protein</fullName>
    </submittedName>
</protein>
<evidence type="ECO:0000313" key="6">
    <source>
        <dbReference type="Proteomes" id="UP001627154"/>
    </source>
</evidence>
<evidence type="ECO:0000313" key="5">
    <source>
        <dbReference type="EMBL" id="KAL3394101.1"/>
    </source>
</evidence>
<keyword evidence="3" id="KW-0813">Transport</keyword>
<evidence type="ECO:0000256" key="3">
    <source>
        <dbReference type="ARBA" id="ARBA00022448"/>
    </source>
</evidence>
<dbReference type="GO" id="GO:0005829">
    <property type="term" value="C:cytosol"/>
    <property type="evidence" value="ECO:0007669"/>
    <property type="project" value="UniProtKB-SubCell"/>
</dbReference>
<evidence type="ECO:0000256" key="4">
    <source>
        <dbReference type="ARBA" id="ARBA00022490"/>
    </source>
</evidence>
<reference evidence="5 6" key="1">
    <citation type="journal article" date="2024" name="bioRxiv">
        <title>A reference genome for Trichogramma kaykai: A tiny desert-dwelling parasitoid wasp with competing sex-ratio distorters.</title>
        <authorList>
            <person name="Culotta J."/>
            <person name="Lindsey A.R."/>
        </authorList>
    </citation>
    <scope>NUCLEOTIDE SEQUENCE [LARGE SCALE GENOMIC DNA]</scope>
    <source>
        <strain evidence="5 6">KSX58</strain>
    </source>
</reference>
<dbReference type="PANTHER" id="PTHR12875">
    <property type="entry name" value="GOLGI TO ER TRAFFIC PROTEIN 4 HOMOLOG"/>
    <property type="match status" value="1"/>
</dbReference>
<dbReference type="InterPro" id="IPR011990">
    <property type="entry name" value="TPR-like_helical_dom_sf"/>
</dbReference>
<dbReference type="Pfam" id="PF04190">
    <property type="entry name" value="GET4"/>
    <property type="match status" value="1"/>
</dbReference>
<keyword evidence="6" id="KW-1185">Reference proteome</keyword>
<comment type="similarity">
    <text evidence="2">Belongs to the GET4 family.</text>
</comment>
<gene>
    <name evidence="5" type="ORF">TKK_011155</name>
</gene>
<organism evidence="5 6">
    <name type="scientific">Trichogramma kaykai</name>
    <dbReference type="NCBI Taxonomy" id="54128"/>
    <lineage>
        <taxon>Eukaryota</taxon>
        <taxon>Metazoa</taxon>
        <taxon>Ecdysozoa</taxon>
        <taxon>Arthropoda</taxon>
        <taxon>Hexapoda</taxon>
        <taxon>Insecta</taxon>
        <taxon>Pterygota</taxon>
        <taxon>Neoptera</taxon>
        <taxon>Endopterygota</taxon>
        <taxon>Hymenoptera</taxon>
        <taxon>Apocrita</taxon>
        <taxon>Proctotrupomorpha</taxon>
        <taxon>Chalcidoidea</taxon>
        <taxon>Trichogrammatidae</taxon>
        <taxon>Trichogramma</taxon>
    </lineage>
</organism>
<comment type="subcellular location">
    <subcellularLocation>
        <location evidence="1">Cytoplasm</location>
        <location evidence="1">Cytosol</location>
    </subcellularLocation>
</comment>
<keyword evidence="4" id="KW-0963">Cytoplasm</keyword>
<comment type="caution">
    <text evidence="5">The sequence shown here is derived from an EMBL/GenBank/DDBJ whole genome shotgun (WGS) entry which is preliminary data.</text>
</comment>
<dbReference type="PANTHER" id="PTHR12875:SF0">
    <property type="entry name" value="GOLGI TO ER TRAFFIC PROTEIN 4 HOMOLOG"/>
    <property type="match status" value="1"/>
</dbReference>
<dbReference type="Proteomes" id="UP001627154">
    <property type="component" value="Unassembled WGS sequence"/>
</dbReference>
<dbReference type="InterPro" id="IPR007317">
    <property type="entry name" value="GET4"/>
</dbReference>
<dbReference type="FunFam" id="1.25.40.10:FF:000060">
    <property type="entry name" value="Golgi to ER traffic protein 4 homolog"/>
    <property type="match status" value="1"/>
</dbReference>
<evidence type="ECO:0000256" key="2">
    <source>
        <dbReference type="ARBA" id="ARBA00005351"/>
    </source>
</evidence>
<accession>A0ABD2WMD2</accession>
<name>A0ABD2WMD2_9HYME</name>
<dbReference type="EMBL" id="JBJJXI010000092">
    <property type="protein sequence ID" value="KAL3394101.1"/>
    <property type="molecule type" value="Genomic_DNA"/>
</dbReference>
<evidence type="ECO:0000256" key="1">
    <source>
        <dbReference type="ARBA" id="ARBA00004514"/>
    </source>
</evidence>
<dbReference type="AlphaFoldDB" id="A0ABD2WMD2"/>